<comment type="caution">
    <text evidence="1">The sequence shown here is derived from an EMBL/GenBank/DDBJ whole genome shotgun (WGS) entry which is preliminary data.</text>
</comment>
<feature type="non-terminal residue" evidence="1">
    <location>
        <position position="113"/>
    </location>
</feature>
<dbReference type="Proteomes" id="UP001189429">
    <property type="component" value="Unassembled WGS sequence"/>
</dbReference>
<evidence type="ECO:0000313" key="1">
    <source>
        <dbReference type="EMBL" id="CAK0848564.1"/>
    </source>
</evidence>
<sequence length="113" mass="12338">MARYAQRDPCAATLPSPPWPERVRLEGSVEQRQGRLFSLCPLVFLQPGPARLLAGMGPGAAAWRRASWMSAHGSAADFHRVSLLLAASGRLRLLPHAVCWMAAHGSRVCPRRS</sequence>
<accession>A0ABN9TTN8</accession>
<name>A0ABN9TTN8_9DINO</name>
<proteinExistence type="predicted"/>
<keyword evidence="2" id="KW-1185">Reference proteome</keyword>
<evidence type="ECO:0000313" key="2">
    <source>
        <dbReference type="Proteomes" id="UP001189429"/>
    </source>
</evidence>
<organism evidence="1 2">
    <name type="scientific">Prorocentrum cordatum</name>
    <dbReference type="NCBI Taxonomy" id="2364126"/>
    <lineage>
        <taxon>Eukaryota</taxon>
        <taxon>Sar</taxon>
        <taxon>Alveolata</taxon>
        <taxon>Dinophyceae</taxon>
        <taxon>Prorocentrales</taxon>
        <taxon>Prorocentraceae</taxon>
        <taxon>Prorocentrum</taxon>
    </lineage>
</organism>
<protein>
    <submittedName>
        <fullName evidence="1">Uncharacterized protein</fullName>
    </submittedName>
</protein>
<dbReference type="EMBL" id="CAUYUJ010014988">
    <property type="protein sequence ID" value="CAK0848564.1"/>
    <property type="molecule type" value="Genomic_DNA"/>
</dbReference>
<gene>
    <name evidence="1" type="ORF">PCOR1329_LOCUS41462</name>
</gene>
<reference evidence="1" key="1">
    <citation type="submission" date="2023-10" db="EMBL/GenBank/DDBJ databases">
        <authorList>
            <person name="Chen Y."/>
            <person name="Shah S."/>
            <person name="Dougan E. K."/>
            <person name="Thang M."/>
            <person name="Chan C."/>
        </authorList>
    </citation>
    <scope>NUCLEOTIDE SEQUENCE [LARGE SCALE GENOMIC DNA]</scope>
</reference>